<gene>
    <name evidence="2" type="ORF">C8A03DRAFT_20016</name>
</gene>
<proteinExistence type="predicted"/>
<dbReference type="EMBL" id="MU860921">
    <property type="protein sequence ID" value="KAK4232755.1"/>
    <property type="molecule type" value="Genomic_DNA"/>
</dbReference>
<organism evidence="2 3">
    <name type="scientific">Achaetomium macrosporum</name>
    <dbReference type="NCBI Taxonomy" id="79813"/>
    <lineage>
        <taxon>Eukaryota</taxon>
        <taxon>Fungi</taxon>
        <taxon>Dikarya</taxon>
        <taxon>Ascomycota</taxon>
        <taxon>Pezizomycotina</taxon>
        <taxon>Sordariomycetes</taxon>
        <taxon>Sordariomycetidae</taxon>
        <taxon>Sordariales</taxon>
        <taxon>Chaetomiaceae</taxon>
        <taxon>Achaetomium</taxon>
    </lineage>
</organism>
<sequence>MDDGKRVDIAAIIIGSAIAFAGLLIAIGQFLSQIFGSVEGYRCCQSSVLGIFWSKKTTTRWRWTQFRYEVLFTTPEIVLVQPTPPSAMFISDSFDPVGSGQDSDKIAPFNELVCWIPFLESVHEHHENLQKCPPPFDSVPMLFERRRSWDFMPPDVIRPYASTTLSDIAILARRMGMVWTEFKPAEGVLQAQSNEHVLTSTVVRGLGLMLSYRRLSGSRQVMLTKHSVPRTFVCSTQTDMMWFGILPGNTELKLPDLGIGTNEDVQNTLMQLDPTGRAGKVLKDLQHNDPRNWHGICDIVPMVAPWLRQSPSTINPYPRPCPYAYGLTWYCVAYHAFYDRLRRHNGTSKATGPDDRPSTRWVQKTYEALHERFGEEWDGISRDLDKRGVAFFDTLEHYYEETTRYFLDKAPQFSYMDLVTAHLREAPRSHRDAQRRLDSNTLHWKNFMNDRPWRGEAMVLYWEYMPNYVRYMRGRGYKCDDATVEEAWIILVFRAFLWQRTHVGLANEPALPSRFYGSGLPVYIG</sequence>
<keyword evidence="1" id="KW-1133">Transmembrane helix</keyword>
<name>A0AAN7C019_9PEZI</name>
<evidence type="ECO:0000313" key="2">
    <source>
        <dbReference type="EMBL" id="KAK4232755.1"/>
    </source>
</evidence>
<protein>
    <submittedName>
        <fullName evidence="2">Uncharacterized protein</fullName>
    </submittedName>
</protein>
<dbReference type="Proteomes" id="UP001303760">
    <property type="component" value="Unassembled WGS sequence"/>
</dbReference>
<evidence type="ECO:0000256" key="1">
    <source>
        <dbReference type="SAM" id="Phobius"/>
    </source>
</evidence>
<keyword evidence="1" id="KW-0812">Transmembrane</keyword>
<comment type="caution">
    <text evidence="2">The sequence shown here is derived from an EMBL/GenBank/DDBJ whole genome shotgun (WGS) entry which is preliminary data.</text>
</comment>
<reference evidence="2" key="1">
    <citation type="journal article" date="2023" name="Mol. Phylogenet. Evol.">
        <title>Genome-scale phylogeny and comparative genomics of the fungal order Sordariales.</title>
        <authorList>
            <person name="Hensen N."/>
            <person name="Bonometti L."/>
            <person name="Westerberg I."/>
            <person name="Brannstrom I.O."/>
            <person name="Guillou S."/>
            <person name="Cros-Aarteil S."/>
            <person name="Calhoun S."/>
            <person name="Haridas S."/>
            <person name="Kuo A."/>
            <person name="Mondo S."/>
            <person name="Pangilinan J."/>
            <person name="Riley R."/>
            <person name="LaButti K."/>
            <person name="Andreopoulos B."/>
            <person name="Lipzen A."/>
            <person name="Chen C."/>
            <person name="Yan M."/>
            <person name="Daum C."/>
            <person name="Ng V."/>
            <person name="Clum A."/>
            <person name="Steindorff A."/>
            <person name="Ohm R.A."/>
            <person name="Martin F."/>
            <person name="Silar P."/>
            <person name="Natvig D.O."/>
            <person name="Lalanne C."/>
            <person name="Gautier V."/>
            <person name="Ament-Velasquez S.L."/>
            <person name="Kruys A."/>
            <person name="Hutchinson M.I."/>
            <person name="Powell A.J."/>
            <person name="Barry K."/>
            <person name="Miller A.N."/>
            <person name="Grigoriev I.V."/>
            <person name="Debuchy R."/>
            <person name="Gladieux P."/>
            <person name="Hiltunen Thoren M."/>
            <person name="Johannesson H."/>
        </authorList>
    </citation>
    <scope>NUCLEOTIDE SEQUENCE</scope>
    <source>
        <strain evidence="2">CBS 532.94</strain>
    </source>
</reference>
<keyword evidence="3" id="KW-1185">Reference proteome</keyword>
<dbReference type="AlphaFoldDB" id="A0AAN7C019"/>
<feature type="transmembrane region" description="Helical" evidence="1">
    <location>
        <begin position="7"/>
        <end position="31"/>
    </location>
</feature>
<accession>A0AAN7C019</accession>
<reference evidence="2" key="2">
    <citation type="submission" date="2023-05" db="EMBL/GenBank/DDBJ databases">
        <authorList>
            <consortium name="Lawrence Berkeley National Laboratory"/>
            <person name="Steindorff A."/>
            <person name="Hensen N."/>
            <person name="Bonometti L."/>
            <person name="Westerberg I."/>
            <person name="Brannstrom I.O."/>
            <person name="Guillou S."/>
            <person name="Cros-Aarteil S."/>
            <person name="Calhoun S."/>
            <person name="Haridas S."/>
            <person name="Kuo A."/>
            <person name="Mondo S."/>
            <person name="Pangilinan J."/>
            <person name="Riley R."/>
            <person name="Labutti K."/>
            <person name="Andreopoulos B."/>
            <person name="Lipzen A."/>
            <person name="Chen C."/>
            <person name="Yanf M."/>
            <person name="Daum C."/>
            <person name="Ng V."/>
            <person name="Clum A."/>
            <person name="Ohm R."/>
            <person name="Martin F."/>
            <person name="Silar P."/>
            <person name="Natvig D."/>
            <person name="Lalanne C."/>
            <person name="Gautier V."/>
            <person name="Ament-Velasquez S.L."/>
            <person name="Kruys A."/>
            <person name="Hutchinson M.I."/>
            <person name="Powell A.J."/>
            <person name="Barry K."/>
            <person name="Miller A.N."/>
            <person name="Grigoriev I.V."/>
            <person name="Debuchy R."/>
            <person name="Gladieux P."/>
            <person name="Thoren M.H."/>
            <person name="Johannesson H."/>
        </authorList>
    </citation>
    <scope>NUCLEOTIDE SEQUENCE</scope>
    <source>
        <strain evidence="2">CBS 532.94</strain>
    </source>
</reference>
<keyword evidence="1" id="KW-0472">Membrane</keyword>
<evidence type="ECO:0000313" key="3">
    <source>
        <dbReference type="Proteomes" id="UP001303760"/>
    </source>
</evidence>